<accession>A0A0V1B2D4</accession>
<keyword evidence="4" id="KW-0349">Heme</keyword>
<dbReference type="InterPro" id="IPR036875">
    <property type="entry name" value="Znf_CCHC_sf"/>
</dbReference>
<dbReference type="GO" id="GO:0016747">
    <property type="term" value="F:acyltransferase activity, transferring groups other than amino-acyl groups"/>
    <property type="evidence" value="ECO:0007669"/>
    <property type="project" value="InterPro"/>
</dbReference>
<keyword evidence="8" id="KW-0223">Dioxygenase</keyword>
<dbReference type="STRING" id="6334.A0A0V1B2D4"/>
<dbReference type="GO" id="GO:0008270">
    <property type="term" value="F:zinc ion binding"/>
    <property type="evidence" value="ECO:0007669"/>
    <property type="project" value="UniProtKB-KW"/>
</dbReference>
<feature type="binding site" description="proximal binding residue" evidence="4">
    <location>
        <position position="1135"/>
    </location>
    <ligand>
        <name>heme b</name>
        <dbReference type="ChEBI" id="CHEBI:60344"/>
    </ligand>
    <ligandPart>
        <name>Fe</name>
        <dbReference type="ChEBI" id="CHEBI:18248"/>
    </ligandPart>
</feature>
<dbReference type="EMBL" id="JYDH01000124">
    <property type="protein sequence ID" value="KRY31190.1"/>
    <property type="molecule type" value="Genomic_DNA"/>
</dbReference>
<sequence>MADATSDKPQMDNVQATVNTITLGPSLPSSFDDGDFNRWLLFFEVCVEANGWSDTIKAKKLPTFLKGDALIIFLCNEPLFRAGSFVIPTGLLAQSSLGDDGPVSIGRFFRETISSVWLPLALQPLLPGSRSPDNIVAFKRQVAAFDEFQRAAFMIGESMRSFANRLQLLLDHACVTEEKMTNTTVLLRRFIPALMEEMKRKIDNSAERLDQTAIHNQAHGAAVRRQEEPRRNGKLLLRCWSCGGVGHLARNCRSGRRLNWTGPGAADRRHIINSHHQVRRIIEPLNVMILLTTYGVVGGYRARILFHSDSAISLICKNLLSLTNCDKNISGCGVVLLTASGEEVNPWNSITLPLQLGSFDGRYYFVVMDSLLTDVILGADFMTKYGICIDLGGRLKNCLTKELLRRIILSKPDGSDLASQLKSINLKDCCYMPAQVWESISGNTLRKYKGKSNAQLIGMNIESAVCFKYAPVTSAERDEVEQWLDDDDNPLFEALTDDDILEAVEKDEDEDGDESDMSDKPNERLCHSEAYSSFKFGLKWMEQQKELSAAQLMVVRHIRDVAAQKKLSSLKQRLIADFIKSNTNTDRWLGTRIPTTDMILRKRPEKTIFLAAVTAVSFNDTSFQQILENRLPDQSNLQLTVAKENFQVRIKNSQSTEFSMEVYPLHSHLEYIDECIKLLNAEWPRSSHSRIHSLAKSNDHLPVSLVLVRTSDQRLLGHARLCRIPDRPEWCLLESVVIEKSERGRGLGRHLVKECERFAQKVGFLTIYLTTVDRESFYKHCGYTVCDPVITLLRDFHISAKLGFVLENPEEHLPSYYNSWNNTAANIRHLLAAGNVRSTLENLPLLDVSSLCSSHRQLRLAHLQLATLVSGYIWCESEIGVPKKVPRCLAVPYSQVSEKLGLQIGIAPHVTVALANYKQKCFCIFNNKPFIADDHQLLYFNFFDDDTNHWFFLATVEVEVEFSNALPAFFHLAKAIKGKDVSLLTEGLKNLATAIHRMHAKMRRLKERVDANEFYHKLRPFLSGTTGPAFQSVGGIILEGVANDQPMKLVGGSAAQSCAIQCLDTCLGVQHSADAGSFLKLMRQFMLPNQRCFLHWLETKVNVRSFLLSTCAVQLDSIQAYNDCIGAMTAFRRVHVALVNSYIVKPRQMEIISEPAQTLGDHGTAGTTVMPFLISLIQSTEQCKLNLPLSD</sequence>
<dbReference type="GO" id="GO:0004833">
    <property type="term" value="F:L-tryptophan 2,3-dioxygenase activity"/>
    <property type="evidence" value="ECO:0007669"/>
    <property type="project" value="TreeGrafter"/>
</dbReference>
<dbReference type="PANTHER" id="PTHR28657:SF5">
    <property type="entry name" value="INDOLEAMINE 2,3-DIOXYGENASE"/>
    <property type="match status" value="1"/>
</dbReference>
<evidence type="ECO:0000259" key="6">
    <source>
        <dbReference type="PROSITE" id="PS50158"/>
    </source>
</evidence>
<evidence type="ECO:0000256" key="1">
    <source>
        <dbReference type="ARBA" id="ARBA00007119"/>
    </source>
</evidence>
<keyword evidence="5" id="KW-0863">Zinc-finger</keyword>
<dbReference type="SUPFAM" id="SSF50630">
    <property type="entry name" value="Acid proteases"/>
    <property type="match status" value="1"/>
</dbReference>
<organism evidence="8 9">
    <name type="scientific">Trichinella spiralis</name>
    <name type="common">Trichina worm</name>
    <dbReference type="NCBI Taxonomy" id="6334"/>
    <lineage>
        <taxon>Eukaryota</taxon>
        <taxon>Metazoa</taxon>
        <taxon>Ecdysozoa</taxon>
        <taxon>Nematoda</taxon>
        <taxon>Enoplea</taxon>
        <taxon>Dorylaimia</taxon>
        <taxon>Trichinellida</taxon>
        <taxon>Trichinellidae</taxon>
        <taxon>Trichinella</taxon>
    </lineage>
</organism>
<dbReference type="PROSITE" id="PS50158">
    <property type="entry name" value="ZF_CCHC"/>
    <property type="match status" value="1"/>
</dbReference>
<feature type="domain" description="CCHC-type" evidence="6">
    <location>
        <begin position="238"/>
        <end position="254"/>
    </location>
</feature>
<dbReference type="InterPro" id="IPR000182">
    <property type="entry name" value="GNAT_dom"/>
</dbReference>
<dbReference type="InterPro" id="IPR037217">
    <property type="entry name" value="Trp/Indoleamine_2_3_dOase-like"/>
</dbReference>
<dbReference type="CDD" id="cd04301">
    <property type="entry name" value="NAT_SF"/>
    <property type="match status" value="1"/>
</dbReference>
<comment type="caution">
    <text evidence="8">The sequence shown here is derived from an EMBL/GenBank/DDBJ whole genome shotgun (WGS) entry which is preliminary data.</text>
</comment>
<keyword evidence="2 4" id="KW-0479">Metal-binding</keyword>
<dbReference type="AlphaFoldDB" id="A0A0V1B2D4"/>
<dbReference type="InterPro" id="IPR021109">
    <property type="entry name" value="Peptidase_aspartic_dom_sf"/>
</dbReference>
<dbReference type="GO" id="GO:0019899">
    <property type="term" value="F:enzyme binding"/>
    <property type="evidence" value="ECO:0007669"/>
    <property type="project" value="UniProtKB-ARBA"/>
</dbReference>
<evidence type="ECO:0000256" key="2">
    <source>
        <dbReference type="ARBA" id="ARBA00022723"/>
    </source>
</evidence>
<dbReference type="Gene3D" id="2.40.70.10">
    <property type="entry name" value="Acid Proteases"/>
    <property type="match status" value="1"/>
</dbReference>
<dbReference type="InterPro" id="IPR016181">
    <property type="entry name" value="Acyl_CoA_acyltransferase"/>
</dbReference>
<dbReference type="eggNOG" id="KOG3397">
    <property type="taxonomic scope" value="Eukaryota"/>
</dbReference>
<comment type="similarity">
    <text evidence="1">Belongs to the indoleamine 2,3-dioxygenase family.</text>
</comment>
<evidence type="ECO:0000313" key="8">
    <source>
        <dbReference type="EMBL" id="KRY31190.1"/>
    </source>
</evidence>
<evidence type="ECO:0000256" key="5">
    <source>
        <dbReference type="PROSITE-ProRule" id="PRU00047"/>
    </source>
</evidence>
<dbReference type="Pfam" id="PF01231">
    <property type="entry name" value="IDO"/>
    <property type="match status" value="1"/>
</dbReference>
<reference evidence="8 9" key="1">
    <citation type="submission" date="2015-01" db="EMBL/GenBank/DDBJ databases">
        <title>Evolution of Trichinella species and genotypes.</title>
        <authorList>
            <person name="Korhonen P.K."/>
            <person name="Edoardo P."/>
            <person name="Giuseppe L.R."/>
            <person name="Gasser R.B."/>
        </authorList>
    </citation>
    <scope>NUCLEOTIDE SEQUENCE [LARGE SCALE GENOMIC DNA]</scope>
    <source>
        <strain evidence="8">ISS3</strain>
    </source>
</reference>
<dbReference type="SUPFAM" id="SSF55729">
    <property type="entry name" value="Acyl-CoA N-acyltransferases (Nat)"/>
    <property type="match status" value="1"/>
</dbReference>
<dbReference type="Pfam" id="PF00098">
    <property type="entry name" value="zf-CCHC"/>
    <property type="match status" value="1"/>
</dbReference>
<keyword evidence="9" id="KW-1185">Reference proteome</keyword>
<proteinExistence type="inferred from homology"/>
<dbReference type="InterPro" id="IPR001878">
    <property type="entry name" value="Znf_CCHC"/>
</dbReference>
<dbReference type="Gene3D" id="3.40.630.30">
    <property type="match status" value="1"/>
</dbReference>
<evidence type="ECO:0000259" key="7">
    <source>
        <dbReference type="PROSITE" id="PS51186"/>
    </source>
</evidence>
<protein>
    <submittedName>
        <fullName evidence="8">Indoleamine 2,3-dioxygenase 1</fullName>
    </submittedName>
</protein>
<evidence type="ECO:0000256" key="3">
    <source>
        <dbReference type="ARBA" id="ARBA00023004"/>
    </source>
</evidence>
<keyword evidence="5" id="KW-0862">Zinc</keyword>
<evidence type="ECO:0000256" key="4">
    <source>
        <dbReference type="PIRSR" id="PIRSR600898-1"/>
    </source>
</evidence>
<dbReference type="GO" id="GO:0034354">
    <property type="term" value="P:'de novo' NAD+ biosynthetic process from L-tryptophan"/>
    <property type="evidence" value="ECO:0007669"/>
    <property type="project" value="TreeGrafter"/>
</dbReference>
<dbReference type="Gene3D" id="1.20.58.480">
    <property type="match status" value="1"/>
</dbReference>
<dbReference type="GO" id="GO:0005737">
    <property type="term" value="C:cytoplasm"/>
    <property type="evidence" value="ECO:0007669"/>
    <property type="project" value="TreeGrafter"/>
</dbReference>
<evidence type="ECO:0000313" key="9">
    <source>
        <dbReference type="Proteomes" id="UP000054776"/>
    </source>
</evidence>
<dbReference type="SUPFAM" id="SSF57756">
    <property type="entry name" value="Retrovirus zinc finger-like domains"/>
    <property type="match status" value="1"/>
</dbReference>
<dbReference type="SMART" id="SM00343">
    <property type="entry name" value="ZnF_C2HC"/>
    <property type="match status" value="1"/>
</dbReference>
<feature type="domain" description="N-acetyltransferase" evidence="7">
    <location>
        <begin position="660"/>
        <end position="805"/>
    </location>
</feature>
<dbReference type="InterPro" id="IPR000898">
    <property type="entry name" value="Indolamine_dOase"/>
</dbReference>
<dbReference type="GO" id="GO:0003676">
    <property type="term" value="F:nucleic acid binding"/>
    <property type="evidence" value="ECO:0007669"/>
    <property type="project" value="InterPro"/>
</dbReference>
<dbReference type="PANTHER" id="PTHR28657">
    <property type="entry name" value="INDOLEAMINE 2,3-DIOXYGENASE"/>
    <property type="match status" value="1"/>
</dbReference>
<dbReference type="Pfam" id="PF00583">
    <property type="entry name" value="Acetyltransf_1"/>
    <property type="match status" value="1"/>
</dbReference>
<dbReference type="GO" id="GO:0033754">
    <property type="term" value="F:indoleamine 2,3-dioxygenase activity"/>
    <property type="evidence" value="ECO:0007669"/>
    <property type="project" value="TreeGrafter"/>
</dbReference>
<dbReference type="InParanoid" id="A0A0V1B2D4"/>
<keyword evidence="8" id="KW-0560">Oxidoreductase</keyword>
<dbReference type="SUPFAM" id="SSF140959">
    <property type="entry name" value="Indolic compounds 2,3-dioxygenase-like"/>
    <property type="match status" value="1"/>
</dbReference>
<name>A0A0V1B2D4_TRISP</name>
<dbReference type="OrthoDB" id="10262710at2759"/>
<gene>
    <name evidence="8" type="primary">Ido1</name>
    <name evidence="8" type="ORF">T01_6461</name>
</gene>
<dbReference type="Proteomes" id="UP000054776">
    <property type="component" value="Unassembled WGS sequence"/>
</dbReference>
<dbReference type="CDD" id="cd00303">
    <property type="entry name" value="retropepsin_like"/>
    <property type="match status" value="1"/>
</dbReference>
<dbReference type="GO" id="GO:0020037">
    <property type="term" value="F:heme binding"/>
    <property type="evidence" value="ECO:0007669"/>
    <property type="project" value="InterPro"/>
</dbReference>
<keyword evidence="3 4" id="KW-0408">Iron</keyword>
<dbReference type="PROSITE" id="PS51186">
    <property type="entry name" value="GNAT"/>
    <property type="match status" value="1"/>
</dbReference>
<dbReference type="GO" id="GO:0019441">
    <property type="term" value="P:L-tryptophan catabolic process to kynurenine"/>
    <property type="evidence" value="ECO:0007669"/>
    <property type="project" value="InterPro"/>
</dbReference>